<comment type="similarity">
    <text evidence="1">Belongs to the LDH2/MDH2 oxidoreductase family.</text>
</comment>
<dbReference type="InterPro" id="IPR043143">
    <property type="entry name" value="Mal/L-sulf/L-lact_DH-like_NADP"/>
</dbReference>
<keyword evidence="2" id="KW-0560">Oxidoreductase</keyword>
<evidence type="ECO:0008006" key="5">
    <source>
        <dbReference type="Google" id="ProtNLM"/>
    </source>
</evidence>
<name>A0A267F3Y4_9PLAT</name>
<accession>A0A267F3Y4</accession>
<evidence type="ECO:0000313" key="4">
    <source>
        <dbReference type="Proteomes" id="UP000215902"/>
    </source>
</evidence>
<proteinExistence type="inferred from homology"/>
<evidence type="ECO:0000313" key="3">
    <source>
        <dbReference type="EMBL" id="PAA68433.1"/>
    </source>
</evidence>
<gene>
    <name evidence="3" type="ORF">BOX15_Mlig032596g1</name>
</gene>
<dbReference type="OrthoDB" id="7881616at2759"/>
<evidence type="ECO:0000256" key="1">
    <source>
        <dbReference type="ARBA" id="ARBA00006056"/>
    </source>
</evidence>
<dbReference type="Proteomes" id="UP000215902">
    <property type="component" value="Unassembled WGS sequence"/>
</dbReference>
<dbReference type="InterPro" id="IPR003767">
    <property type="entry name" value="Malate/L-lactate_DH-like"/>
</dbReference>
<dbReference type="InterPro" id="IPR036111">
    <property type="entry name" value="Mal/L-sulfo/L-lacto_DH-like_sf"/>
</dbReference>
<dbReference type="Pfam" id="PF02615">
    <property type="entry name" value="Ldh_2"/>
    <property type="match status" value="1"/>
</dbReference>
<dbReference type="EMBL" id="NIVC01001396">
    <property type="protein sequence ID" value="PAA68433.1"/>
    <property type="molecule type" value="Genomic_DNA"/>
</dbReference>
<dbReference type="PANTHER" id="PTHR11091">
    <property type="entry name" value="OXIDOREDUCTASE-RELATED"/>
    <property type="match status" value="1"/>
</dbReference>
<dbReference type="GO" id="GO:0016491">
    <property type="term" value="F:oxidoreductase activity"/>
    <property type="evidence" value="ECO:0007669"/>
    <property type="project" value="UniProtKB-KW"/>
</dbReference>
<sequence>KDVETDVTAATGNPVILKEGPSTGLVDGQNLLGPVVGKFAMQLAIDKAKQSGVGWVVANNSNHFGIAGWYAMEASSEGLLGMAFTNASPLLVPTRAVNPALGTNPISLAAPNGQEPFVLDMATSAVALGKVEIQHRRGEPLPPGWALDAQGRGTTDAAVGMQGRLFPLGGPEETSGYKGYGLACLVEIFCGLLSDANWGQHIRKWKTHERKANLGQCFIAINPSMFADGFENRMSQFVHDFRSMQPSDPDKPVLIAGDPERAHMSRCEQLGGVPYHDRQLEHLNDVAKQLDVDPLKCV</sequence>
<organism evidence="3 4">
    <name type="scientific">Macrostomum lignano</name>
    <dbReference type="NCBI Taxonomy" id="282301"/>
    <lineage>
        <taxon>Eukaryota</taxon>
        <taxon>Metazoa</taxon>
        <taxon>Spiralia</taxon>
        <taxon>Lophotrochozoa</taxon>
        <taxon>Platyhelminthes</taxon>
        <taxon>Rhabditophora</taxon>
        <taxon>Macrostomorpha</taxon>
        <taxon>Macrostomida</taxon>
        <taxon>Macrostomidae</taxon>
        <taxon>Macrostomum</taxon>
    </lineage>
</organism>
<dbReference type="SUPFAM" id="SSF89733">
    <property type="entry name" value="L-sulfolactate dehydrogenase-like"/>
    <property type="match status" value="1"/>
</dbReference>
<evidence type="ECO:0000256" key="2">
    <source>
        <dbReference type="ARBA" id="ARBA00023002"/>
    </source>
</evidence>
<keyword evidence="4" id="KW-1185">Reference proteome</keyword>
<protein>
    <recommendedName>
        <fullName evidence="5">Malate dehydrogenase</fullName>
    </recommendedName>
</protein>
<feature type="non-terminal residue" evidence="3">
    <location>
        <position position="1"/>
    </location>
</feature>
<comment type="caution">
    <text evidence="3">The sequence shown here is derived from an EMBL/GenBank/DDBJ whole genome shotgun (WGS) entry which is preliminary data.</text>
</comment>
<dbReference type="AlphaFoldDB" id="A0A267F3Y4"/>
<dbReference type="PANTHER" id="PTHR11091:SF0">
    <property type="entry name" value="MALATE DEHYDROGENASE"/>
    <property type="match status" value="1"/>
</dbReference>
<reference evidence="3 4" key="1">
    <citation type="submission" date="2017-06" db="EMBL/GenBank/DDBJ databases">
        <title>A platform for efficient transgenesis in Macrostomum lignano, a flatworm model organism for stem cell research.</title>
        <authorList>
            <person name="Berezikov E."/>
        </authorList>
    </citation>
    <scope>NUCLEOTIDE SEQUENCE [LARGE SCALE GENOMIC DNA]</scope>
    <source>
        <strain evidence="3">DV1</strain>
        <tissue evidence="3">Whole organism</tissue>
    </source>
</reference>
<dbReference type="Gene3D" id="3.30.1370.60">
    <property type="entry name" value="Hypothetical oxidoreductase yiak, domain 2"/>
    <property type="match status" value="1"/>
</dbReference>
<dbReference type="STRING" id="282301.A0A267F3Y4"/>